<dbReference type="InterPro" id="IPR007220">
    <property type="entry name" value="ORC2"/>
</dbReference>
<sequence>MKRKAAEHQEPPSTPKRQATENVRSTGRSTRSTRRAASQSPDSMLTPSKRPPVMVLIKSPKKFAKDAAETVRAESDDELTAKHAPVLLGRSKAAGTPSKVTASPASRGQVPDSASRRTLRSTPSKATPTRTRQASPTRASTRSSRAASMVDPQPSSRSKRSRATPGKATPIRAGAKDIPSDVTPSKKGTRDGKTNNLPAAMEDVDAEAAPIITDGPDVYFEKMASKDKTSNNTLEKVPYLTQSECLSMLKSHQLPYAAGIKRLYKAHIGCFTEWQLQLSLGHTLCLYGYGSKKQLLEQFVKQHFTPWHICVTIQGYHPSTDMRRICSTITQALGKTGSDVAAVLRALDDHDETLIVLIHNIDGENLRNEKAQSMLVRILEHPRTQAIVSIDHVKAPMLWDARKTSALNLLYHDATTFEPYAAETALQPSIFDAKASKQRLMGDRGISWILQTLSQNAKTIFKLLLEEQISHDGAGVESTRLYELASRAFAVSSKSAFQAQLGEFLDHEIIVASKETN</sequence>
<feature type="compositionally biased region" description="Low complexity" evidence="6">
    <location>
        <begin position="126"/>
        <end position="148"/>
    </location>
</feature>
<evidence type="ECO:0000256" key="2">
    <source>
        <dbReference type="ARBA" id="ARBA00007421"/>
    </source>
</evidence>
<keyword evidence="3 5" id="KW-0235">DNA replication</keyword>
<feature type="domain" description="Origin recognition complex subunit 2 winged-helix" evidence="8">
    <location>
        <begin position="473"/>
        <end position="516"/>
    </location>
</feature>
<dbReference type="Pfam" id="PF24882">
    <property type="entry name" value="WHD_ORC2"/>
    <property type="match status" value="1"/>
</dbReference>
<dbReference type="PANTHER" id="PTHR14052:SF0">
    <property type="entry name" value="ORIGIN RECOGNITION COMPLEX SUBUNIT 2"/>
    <property type="match status" value="1"/>
</dbReference>
<feature type="region of interest" description="Disordered" evidence="6">
    <location>
        <begin position="1"/>
        <end position="197"/>
    </location>
</feature>
<evidence type="ECO:0000313" key="10">
    <source>
        <dbReference type="Proteomes" id="UP000193685"/>
    </source>
</evidence>
<dbReference type="Proteomes" id="UP000193685">
    <property type="component" value="Unassembled WGS sequence"/>
</dbReference>
<dbReference type="Pfam" id="PF04084">
    <property type="entry name" value="RecA-like_ORC2"/>
    <property type="match status" value="1"/>
</dbReference>
<comment type="similarity">
    <text evidence="2 5">Belongs to the ORC2 family.</text>
</comment>
<comment type="function">
    <text evidence="5">Component of the origin recognition complex (ORC) that binds origins of replication. DNA-binding is ATP-dependent. ORC is required to assemble the pre-replication complex necessary to initiate DNA replication.</text>
</comment>
<reference evidence="9 10" key="1">
    <citation type="submission" date="2016-07" db="EMBL/GenBank/DDBJ databases">
        <title>Pervasive Adenine N6-methylation of Active Genes in Fungi.</title>
        <authorList>
            <consortium name="DOE Joint Genome Institute"/>
            <person name="Mondo S.J."/>
            <person name="Dannebaum R.O."/>
            <person name="Kuo R.C."/>
            <person name="Labutti K."/>
            <person name="Haridas S."/>
            <person name="Kuo A."/>
            <person name="Salamov A."/>
            <person name="Ahrendt S.R."/>
            <person name="Lipzen A."/>
            <person name="Sullivan W."/>
            <person name="Andreopoulos W.B."/>
            <person name="Clum A."/>
            <person name="Lindquist E."/>
            <person name="Daum C."/>
            <person name="Ramamoorthy G.K."/>
            <person name="Gryganskyi A."/>
            <person name="Culley D."/>
            <person name="Magnuson J.K."/>
            <person name="James T.Y."/>
            <person name="O'Malley M.A."/>
            <person name="Stajich J.E."/>
            <person name="Spatafora J.W."/>
            <person name="Visel A."/>
            <person name="Grigoriev I.V."/>
        </authorList>
    </citation>
    <scope>NUCLEOTIDE SEQUENCE [LARGE SCALE GENOMIC DNA]</scope>
    <source>
        <strain evidence="9 10">12-1054</strain>
    </source>
</reference>
<dbReference type="InterPro" id="IPR056772">
    <property type="entry name" value="RecA-like_ORC2"/>
</dbReference>
<proteinExistence type="inferred from homology"/>
<feature type="compositionally biased region" description="Low complexity" evidence="6">
    <location>
        <begin position="24"/>
        <end position="40"/>
    </location>
</feature>
<protein>
    <recommendedName>
        <fullName evidence="5">Origin recognition complex subunit 2</fullName>
    </recommendedName>
</protein>
<feature type="compositionally biased region" description="Basic and acidic residues" evidence="6">
    <location>
        <begin position="1"/>
        <end position="10"/>
    </location>
</feature>
<evidence type="ECO:0000259" key="7">
    <source>
        <dbReference type="Pfam" id="PF04084"/>
    </source>
</evidence>
<dbReference type="RefSeq" id="XP_040722349.1">
    <property type="nucleotide sequence ID" value="XM_040871643.1"/>
</dbReference>
<dbReference type="PANTHER" id="PTHR14052">
    <property type="entry name" value="ORIGIN RECOGNITION COMPLEX SUBUNIT 2"/>
    <property type="match status" value="1"/>
</dbReference>
<evidence type="ECO:0000259" key="8">
    <source>
        <dbReference type="Pfam" id="PF24882"/>
    </source>
</evidence>
<comment type="subunit">
    <text evidence="5">Component of the origin recognition complex (ORC).</text>
</comment>
<organism evidence="9 10">
    <name type="scientific">Protomyces lactucae-debilis</name>
    <dbReference type="NCBI Taxonomy" id="2754530"/>
    <lineage>
        <taxon>Eukaryota</taxon>
        <taxon>Fungi</taxon>
        <taxon>Dikarya</taxon>
        <taxon>Ascomycota</taxon>
        <taxon>Taphrinomycotina</taxon>
        <taxon>Taphrinomycetes</taxon>
        <taxon>Taphrinales</taxon>
        <taxon>Protomycetaceae</taxon>
        <taxon>Protomyces</taxon>
    </lineage>
</organism>
<dbReference type="OMA" id="WHICVTI"/>
<feature type="compositionally biased region" description="Basic and acidic residues" evidence="6">
    <location>
        <begin position="63"/>
        <end position="74"/>
    </location>
</feature>
<keyword evidence="4 5" id="KW-0539">Nucleus</keyword>
<comment type="subcellular location">
    <subcellularLocation>
        <location evidence="1 5">Nucleus</location>
    </subcellularLocation>
</comment>
<name>A0A1Y2EWG8_PROLT</name>
<dbReference type="InterPro" id="IPR056773">
    <property type="entry name" value="WHD_ORC2"/>
</dbReference>
<evidence type="ECO:0000313" key="9">
    <source>
        <dbReference type="EMBL" id="ORY75476.1"/>
    </source>
</evidence>
<evidence type="ECO:0000256" key="3">
    <source>
        <dbReference type="ARBA" id="ARBA00022705"/>
    </source>
</evidence>
<dbReference type="GeneID" id="63788242"/>
<accession>A0A1Y2EWG8</accession>
<evidence type="ECO:0000256" key="1">
    <source>
        <dbReference type="ARBA" id="ARBA00004123"/>
    </source>
</evidence>
<feature type="domain" description="Origin recognition complex subunit 2 RecA-like" evidence="7">
    <location>
        <begin position="260"/>
        <end position="414"/>
    </location>
</feature>
<dbReference type="STRING" id="56484.A0A1Y2EWG8"/>
<dbReference type="OrthoDB" id="346673at2759"/>
<dbReference type="AlphaFoldDB" id="A0A1Y2EWG8"/>
<gene>
    <name evidence="9" type="ORF">BCR37DRAFT_395571</name>
</gene>
<evidence type="ECO:0000256" key="4">
    <source>
        <dbReference type="ARBA" id="ARBA00023242"/>
    </source>
</evidence>
<dbReference type="GO" id="GO:0006260">
    <property type="term" value="P:DNA replication"/>
    <property type="evidence" value="ECO:0007669"/>
    <property type="project" value="UniProtKB-UniRule"/>
</dbReference>
<dbReference type="GO" id="GO:0003688">
    <property type="term" value="F:DNA replication origin binding"/>
    <property type="evidence" value="ECO:0007669"/>
    <property type="project" value="UniProtKB-UniRule"/>
</dbReference>
<dbReference type="EMBL" id="MCFI01000026">
    <property type="protein sequence ID" value="ORY75476.1"/>
    <property type="molecule type" value="Genomic_DNA"/>
</dbReference>
<comment type="caution">
    <text evidence="9">The sequence shown here is derived from an EMBL/GenBank/DDBJ whole genome shotgun (WGS) entry which is preliminary data.</text>
</comment>
<dbReference type="GO" id="GO:0005664">
    <property type="term" value="C:nuclear origin of replication recognition complex"/>
    <property type="evidence" value="ECO:0007669"/>
    <property type="project" value="UniProtKB-UniRule"/>
</dbReference>
<evidence type="ECO:0000256" key="6">
    <source>
        <dbReference type="SAM" id="MobiDB-lite"/>
    </source>
</evidence>
<keyword evidence="10" id="KW-1185">Reference proteome</keyword>
<evidence type="ECO:0000256" key="5">
    <source>
        <dbReference type="RuleBase" id="RU368084"/>
    </source>
</evidence>